<dbReference type="Proteomes" id="UP000676565">
    <property type="component" value="Unassembled WGS sequence"/>
</dbReference>
<keyword evidence="6" id="KW-1185">Reference proteome</keyword>
<dbReference type="EMBL" id="JAGKQQ010000001">
    <property type="protein sequence ID" value="MBP3955406.1"/>
    <property type="molecule type" value="Genomic_DNA"/>
</dbReference>
<dbReference type="InterPro" id="IPR054613">
    <property type="entry name" value="Peptidase_S78_dom"/>
</dbReference>
<dbReference type="RefSeq" id="WP_210653486.1">
    <property type="nucleotide sequence ID" value="NZ_JAGKQQ010000001.1"/>
</dbReference>
<evidence type="ECO:0000313" key="5">
    <source>
        <dbReference type="EMBL" id="MBP3955406.1"/>
    </source>
</evidence>
<dbReference type="Pfam" id="PF04586">
    <property type="entry name" value="Peptidase_S78"/>
    <property type="match status" value="1"/>
</dbReference>
<evidence type="ECO:0000313" key="6">
    <source>
        <dbReference type="Proteomes" id="UP000676565"/>
    </source>
</evidence>
<reference evidence="5 6" key="1">
    <citation type="submission" date="2021-04" db="EMBL/GenBank/DDBJ databases">
        <authorList>
            <person name="Ivanova A."/>
        </authorList>
    </citation>
    <scope>NUCLEOTIDE SEQUENCE [LARGE SCALE GENOMIC DNA]</scope>
    <source>
        <strain evidence="5 6">G18</strain>
    </source>
</reference>
<feature type="domain" description="Prohead serine protease" evidence="4">
    <location>
        <begin position="13"/>
        <end position="155"/>
    </location>
</feature>
<dbReference type="NCBIfam" id="TIGR01543">
    <property type="entry name" value="proheadase_HK97"/>
    <property type="match status" value="1"/>
</dbReference>
<protein>
    <submittedName>
        <fullName evidence="5">HK97 family phage prohead protease</fullName>
    </submittedName>
</protein>
<organism evidence="5 6">
    <name type="scientific">Gemmata palustris</name>
    <dbReference type="NCBI Taxonomy" id="2822762"/>
    <lineage>
        <taxon>Bacteria</taxon>
        <taxon>Pseudomonadati</taxon>
        <taxon>Planctomycetota</taxon>
        <taxon>Planctomycetia</taxon>
        <taxon>Gemmatales</taxon>
        <taxon>Gemmataceae</taxon>
        <taxon>Gemmata</taxon>
    </lineage>
</organism>
<keyword evidence="1" id="KW-1188">Viral release from host cell</keyword>
<comment type="caution">
    <text evidence="5">The sequence shown here is derived from an EMBL/GenBank/DDBJ whole genome shotgun (WGS) entry which is preliminary data.</text>
</comment>
<proteinExistence type="predicted"/>
<gene>
    <name evidence="5" type="ORF">J8F10_08945</name>
</gene>
<dbReference type="GO" id="GO:0008233">
    <property type="term" value="F:peptidase activity"/>
    <property type="evidence" value="ECO:0007669"/>
    <property type="project" value="UniProtKB-KW"/>
</dbReference>
<accession>A0ABS5BP30</accession>
<evidence type="ECO:0000256" key="1">
    <source>
        <dbReference type="ARBA" id="ARBA00022612"/>
    </source>
</evidence>
<keyword evidence="3" id="KW-0378">Hydrolase</keyword>
<evidence type="ECO:0000256" key="3">
    <source>
        <dbReference type="ARBA" id="ARBA00022801"/>
    </source>
</evidence>
<keyword evidence="2 5" id="KW-0645">Protease</keyword>
<name>A0ABS5BP30_9BACT</name>
<evidence type="ECO:0000259" key="4">
    <source>
        <dbReference type="Pfam" id="PF04586"/>
    </source>
</evidence>
<evidence type="ECO:0000256" key="2">
    <source>
        <dbReference type="ARBA" id="ARBA00022670"/>
    </source>
</evidence>
<dbReference type="InterPro" id="IPR006433">
    <property type="entry name" value="Prohead_protease"/>
</dbReference>
<sequence>MNLETKRFAIDELKAAEADDGTRTIEGLGSVFGNTDSYGEIVMPGAFAESIAKRKPAMLWQHRSDMPIGVWDEVEETKKGLRLKGRILTTQAGNDAYLLAKAGALTGLSIGFTTIRDERDPKKGVRKLLEVELYEVSLVTFPANEKATITNVKSRPDTIRAFEEYLREGGFSQKDATTVALHGFKALTTQGEPDEEVETNLRDLRDALTSFRI</sequence>
<dbReference type="GO" id="GO:0006508">
    <property type="term" value="P:proteolysis"/>
    <property type="evidence" value="ECO:0007669"/>
    <property type="project" value="UniProtKB-KW"/>
</dbReference>